<dbReference type="EMBL" id="FTNF01000003">
    <property type="protein sequence ID" value="SIQ57294.1"/>
    <property type="molecule type" value="Genomic_DNA"/>
</dbReference>
<dbReference type="Proteomes" id="UP000186004">
    <property type="component" value="Unassembled WGS sequence"/>
</dbReference>
<dbReference type="AlphaFoldDB" id="A0A1N6TVF3"/>
<evidence type="ECO:0008006" key="3">
    <source>
        <dbReference type="Google" id="ProtNLM"/>
    </source>
</evidence>
<accession>A0A1N6TVF3</accession>
<evidence type="ECO:0000313" key="2">
    <source>
        <dbReference type="Proteomes" id="UP000186004"/>
    </source>
</evidence>
<protein>
    <recommendedName>
        <fullName evidence="3">T6SS immunity protein Tdi1 C-terminal domain-containing protein</fullName>
    </recommendedName>
</protein>
<name>A0A1N6TVF3_9ACTN</name>
<gene>
    <name evidence="1" type="ORF">SAMN05444858_103115</name>
</gene>
<evidence type="ECO:0000313" key="1">
    <source>
        <dbReference type="EMBL" id="SIQ57294.1"/>
    </source>
</evidence>
<organism evidence="1 2">
    <name type="scientific">Micromonospora avicenniae</name>
    <dbReference type="NCBI Taxonomy" id="1198245"/>
    <lineage>
        <taxon>Bacteria</taxon>
        <taxon>Bacillati</taxon>
        <taxon>Actinomycetota</taxon>
        <taxon>Actinomycetes</taxon>
        <taxon>Micromonosporales</taxon>
        <taxon>Micromonosporaceae</taxon>
        <taxon>Micromonospora</taxon>
    </lineage>
</organism>
<dbReference type="OrthoDB" id="2988179at2"/>
<reference evidence="1 2" key="1">
    <citation type="submission" date="2017-01" db="EMBL/GenBank/DDBJ databases">
        <authorList>
            <person name="Mah S.A."/>
            <person name="Swanson W.J."/>
            <person name="Moy G.W."/>
            <person name="Vacquier V.D."/>
        </authorList>
    </citation>
    <scope>NUCLEOTIDE SEQUENCE [LARGE SCALE GENOMIC DNA]</scope>
    <source>
        <strain evidence="1 2">DSM 45758</strain>
    </source>
</reference>
<keyword evidence="2" id="KW-1185">Reference proteome</keyword>
<dbReference type="RefSeq" id="WP_076468523.1">
    <property type="nucleotide sequence ID" value="NZ_FTNF01000003.1"/>
</dbReference>
<sequence length="146" mass="16229">MELTKQFSEREYAAALESWAWLDLDGKAPRFTSLFGDVFLESADGAWWFLDTFEGQLVRGWNSHADLTAELGTEGGQDRYLLGPLAMGAYHRRGLQLDAGQIYAYAPPPIITGSFDVDRIEVFGFVAVLTAAGQLHGQLRNEPTWS</sequence>
<proteinExistence type="predicted"/>